<gene>
    <name evidence="2" type="ORF">L4V69_20780</name>
    <name evidence="1" type="ORF">PAERUG_P19_London_7_VIM_2_05_10_04188</name>
</gene>
<protein>
    <submittedName>
        <fullName evidence="1">Uncharacterized protein</fullName>
    </submittedName>
</protein>
<dbReference type="KEGG" id="paeb:NCGM1900_4509"/>
<accession>A0A087L8C4</accession>
<evidence type="ECO:0000313" key="2">
    <source>
        <dbReference type="EMBL" id="WOS74946.1"/>
    </source>
</evidence>
<evidence type="ECO:0000313" key="3">
    <source>
        <dbReference type="Proteomes" id="UP000045039"/>
    </source>
</evidence>
<reference evidence="3" key="2">
    <citation type="submission" date="2015-06" db="EMBL/GenBank/DDBJ databases">
        <authorList>
            <person name="Radhakrishnan Rajesh"/>
            <person name="Underwood Anthony"/>
            <person name="Al-Shahib Ali"/>
        </authorList>
    </citation>
    <scope>NUCLEOTIDE SEQUENCE [LARGE SCALE GENOMIC DNA]</scope>
    <source>
        <strain evidence="3">P19_London_7_VIM_2_05_10</strain>
    </source>
</reference>
<name>A0A087L8C4_PSEAI</name>
<reference evidence="1" key="1">
    <citation type="submission" date="2015-06" db="EMBL/GenBank/DDBJ databases">
        <authorList>
            <person name="Radhakrishnan R."/>
            <person name="Underwood A."/>
            <person name="Al-Shahib A."/>
        </authorList>
    </citation>
    <scope>NUCLEOTIDE SEQUENCE</scope>
    <source>
        <strain evidence="1">P19_London_7_VIM_2_05_10</strain>
    </source>
</reference>
<dbReference type="AlphaFoldDB" id="A0A087L8C4"/>
<reference evidence="2" key="4">
    <citation type="submission" date="2023-10" db="EMBL/GenBank/DDBJ databases">
        <title>Pathogen: clinical or host-associated sample.</title>
        <authorList>
            <person name="Hergert J."/>
            <person name="Casey R."/>
            <person name="Wagner J."/>
            <person name="Young E.L."/>
            <person name="Oakeson K.F."/>
        </authorList>
    </citation>
    <scope>NUCLEOTIDE SEQUENCE</scope>
    <source>
        <strain evidence="2">2021CK-01020</strain>
    </source>
</reference>
<dbReference type="Proteomes" id="UP001297540">
    <property type="component" value="Chromosome"/>
</dbReference>
<dbReference type="EMBL" id="CP136986">
    <property type="protein sequence ID" value="WOS74946.1"/>
    <property type="molecule type" value="Genomic_DNA"/>
</dbReference>
<dbReference type="RefSeq" id="WP_003088510.1">
    <property type="nucleotide sequence ID" value="NZ_AP014622.1"/>
</dbReference>
<organism evidence="1 3">
    <name type="scientific">Pseudomonas aeruginosa</name>
    <dbReference type="NCBI Taxonomy" id="287"/>
    <lineage>
        <taxon>Bacteria</taxon>
        <taxon>Pseudomonadati</taxon>
        <taxon>Pseudomonadota</taxon>
        <taxon>Gammaproteobacteria</taxon>
        <taxon>Pseudomonadales</taxon>
        <taxon>Pseudomonadaceae</taxon>
        <taxon>Pseudomonas</taxon>
    </lineage>
</organism>
<evidence type="ECO:0000313" key="1">
    <source>
        <dbReference type="EMBL" id="CRP35033.1"/>
    </source>
</evidence>
<proteinExistence type="predicted"/>
<reference evidence="2" key="3">
    <citation type="submission" date="2023-06" db="EMBL/GenBank/DDBJ databases">
        <authorList>
            <consortium name="Clinical and Environmental Microbiology Branch: Whole genome sequencing antimicrobial resistance pathogens in the healthcare setting"/>
        </authorList>
    </citation>
    <scope>NUCLEOTIDE SEQUENCE</scope>
    <source>
        <strain evidence="2">2021CK-01020</strain>
    </source>
</reference>
<dbReference type="EMBL" id="CVVU01000217">
    <property type="protein sequence ID" value="CRP35033.1"/>
    <property type="molecule type" value="Genomic_DNA"/>
</dbReference>
<sequence>MRIAVTLVLPILLILSLLGFDFLYSRHLGQERPAACAVGQACRIAP</sequence>
<dbReference type="Proteomes" id="UP000045039">
    <property type="component" value="Unassembled WGS sequence"/>
</dbReference>